<evidence type="ECO:0000313" key="4">
    <source>
        <dbReference type="Proteomes" id="UP000294155"/>
    </source>
</evidence>
<dbReference type="NCBIfam" id="TIGR04183">
    <property type="entry name" value="Por_Secre_tail"/>
    <property type="match status" value="1"/>
</dbReference>
<dbReference type="OrthoDB" id="1056765at2"/>
<proteinExistence type="predicted"/>
<protein>
    <submittedName>
        <fullName evidence="3">T9SS type A sorting domain-containing protein</fullName>
    </submittedName>
</protein>
<dbReference type="Proteomes" id="UP000294155">
    <property type="component" value="Unassembled WGS sequence"/>
</dbReference>
<dbReference type="InterPro" id="IPR026444">
    <property type="entry name" value="Secre_tail"/>
</dbReference>
<dbReference type="EMBL" id="SEWE01000044">
    <property type="protein sequence ID" value="RYU77737.1"/>
    <property type="molecule type" value="Genomic_DNA"/>
</dbReference>
<name>A0A4Q5L7Z8_9BACT</name>
<comment type="caution">
    <text evidence="3">The sequence shown here is derived from an EMBL/GenBank/DDBJ whole genome shotgun (WGS) entry which is preliminary data.</text>
</comment>
<accession>A0A4Q5L7Z8</accession>
<reference evidence="3 4" key="1">
    <citation type="submission" date="2019-02" db="EMBL/GenBank/DDBJ databases">
        <title>Bacterial novel species isolated from soil.</title>
        <authorList>
            <person name="Jung H.-Y."/>
        </authorList>
    </citation>
    <scope>NUCLEOTIDE SEQUENCE [LARGE SCALE GENOMIC DNA]</scope>
    <source>
        <strain evidence="3 4">1-3-3-3</strain>
    </source>
</reference>
<evidence type="ECO:0000259" key="2">
    <source>
        <dbReference type="Pfam" id="PF18962"/>
    </source>
</evidence>
<evidence type="ECO:0000256" key="1">
    <source>
        <dbReference type="SAM" id="SignalP"/>
    </source>
</evidence>
<feature type="domain" description="Secretion system C-terminal sorting" evidence="2">
    <location>
        <begin position="268"/>
        <end position="335"/>
    </location>
</feature>
<dbReference type="RefSeq" id="WP_129922337.1">
    <property type="nucleotide sequence ID" value="NZ_SEWE01000044.1"/>
</dbReference>
<feature type="chain" id="PRO_5020591349" evidence="1">
    <location>
        <begin position="30"/>
        <end position="340"/>
    </location>
</feature>
<keyword evidence="4" id="KW-1185">Reference proteome</keyword>
<dbReference type="Pfam" id="PF18962">
    <property type="entry name" value="Por_Secre_tail"/>
    <property type="match status" value="1"/>
</dbReference>
<sequence>MVLFTRSIAQLRALPVAALVLGLSLSAQAQTPIAITGGTSIYSQNFDGLTPTGTTYPAGWAGLRYARSSTNTTAIINEALNPVVLADGSNAGAVYNAGPNAGSTGDTDRALGSLASASTYPAYGAVFVNNSGAAITRVSMAGRAEQWRTGSNNTVNETIVFEYSLDATNLNSGTTATWVPVTSLDLTELAITSTVAGPLDGNAAANSRPIAGVITGINWPAGGTMWIRWRDNDDLGSDALLAVDNFALATGNTVLAARNQALENTLSVFPNPATSKINLTVGQAGVGAAVEIFNALGQRVQHLTATQAQFSVDVAALKAGVYTVRFTTAEGAATRSFVKQ</sequence>
<organism evidence="3 4">
    <name type="scientific">Hymenobacter persicinus</name>
    <dbReference type="NCBI Taxonomy" id="2025506"/>
    <lineage>
        <taxon>Bacteria</taxon>
        <taxon>Pseudomonadati</taxon>
        <taxon>Bacteroidota</taxon>
        <taxon>Cytophagia</taxon>
        <taxon>Cytophagales</taxon>
        <taxon>Hymenobacteraceae</taxon>
        <taxon>Hymenobacter</taxon>
    </lineage>
</organism>
<evidence type="ECO:0000313" key="3">
    <source>
        <dbReference type="EMBL" id="RYU77737.1"/>
    </source>
</evidence>
<dbReference type="AlphaFoldDB" id="A0A4Q5L7Z8"/>
<gene>
    <name evidence="3" type="ORF">EWM57_16920</name>
</gene>
<feature type="signal peptide" evidence="1">
    <location>
        <begin position="1"/>
        <end position="29"/>
    </location>
</feature>
<keyword evidence="1" id="KW-0732">Signal</keyword>